<name>A0A0R1W823_9LACO</name>
<comment type="caution">
    <text evidence="1">The sequence shown here is derived from an EMBL/GenBank/DDBJ whole genome shotgun (WGS) entry which is preliminary data.</text>
</comment>
<sequence>MQMRVSTRFSDSVHILAFIEIYQDQKLSSELIASSIETSPVVVRRLMSTLRENGLIATKKGTAEPKLSKNPREITLLDIYLAVEGDKQLFTLDTNTNPDCIVGGNIQKVLGTYYEDAKMAALRKFNNVSLQDIIETILVEQKAKKVLK</sequence>
<dbReference type="Pfam" id="PF02082">
    <property type="entry name" value="Rrf2"/>
    <property type="match status" value="1"/>
</dbReference>
<protein>
    <submittedName>
        <fullName evidence="1">Transcription regulator</fullName>
    </submittedName>
</protein>
<dbReference type="InterPro" id="IPR000944">
    <property type="entry name" value="Tscrpt_reg_Rrf2"/>
</dbReference>
<dbReference type="AlphaFoldDB" id="A0A0R1W823"/>
<dbReference type="InterPro" id="IPR036390">
    <property type="entry name" value="WH_DNA-bd_sf"/>
</dbReference>
<evidence type="ECO:0000313" key="2">
    <source>
        <dbReference type="Proteomes" id="UP000051302"/>
    </source>
</evidence>
<keyword evidence="2" id="KW-1185">Reference proteome</keyword>
<dbReference type="InterPro" id="IPR036388">
    <property type="entry name" value="WH-like_DNA-bd_sf"/>
</dbReference>
<dbReference type="STRING" id="1423774.FD31_GL002244"/>
<dbReference type="PANTHER" id="PTHR33221:SF15">
    <property type="entry name" value="HTH-TYPE TRANSCRIPTIONAL REGULATOR YWGB-RELATED"/>
    <property type="match status" value="1"/>
</dbReference>
<reference evidence="1 2" key="1">
    <citation type="journal article" date="2015" name="Genome Announc.">
        <title>Expanding the biotechnology potential of lactobacilli through comparative genomics of 213 strains and associated genera.</title>
        <authorList>
            <person name="Sun Z."/>
            <person name="Harris H.M."/>
            <person name="McCann A."/>
            <person name="Guo C."/>
            <person name="Argimon S."/>
            <person name="Zhang W."/>
            <person name="Yang X."/>
            <person name="Jeffery I.B."/>
            <person name="Cooney J.C."/>
            <person name="Kagawa T.F."/>
            <person name="Liu W."/>
            <person name="Song Y."/>
            <person name="Salvetti E."/>
            <person name="Wrobel A."/>
            <person name="Rasinkangas P."/>
            <person name="Parkhill J."/>
            <person name="Rea M.C."/>
            <person name="O'Sullivan O."/>
            <person name="Ritari J."/>
            <person name="Douillard F.P."/>
            <person name="Paul Ross R."/>
            <person name="Yang R."/>
            <person name="Briner A.E."/>
            <person name="Felis G.E."/>
            <person name="de Vos W.M."/>
            <person name="Barrangou R."/>
            <person name="Klaenhammer T.R."/>
            <person name="Caufield P.W."/>
            <person name="Cui Y."/>
            <person name="Zhang H."/>
            <person name="O'Toole P.W."/>
        </authorList>
    </citation>
    <scope>NUCLEOTIDE SEQUENCE [LARGE SCALE GENOMIC DNA]</scope>
    <source>
        <strain evidence="1 2">DSM 16982</strain>
    </source>
</reference>
<dbReference type="GO" id="GO:0005829">
    <property type="term" value="C:cytosol"/>
    <property type="evidence" value="ECO:0007669"/>
    <property type="project" value="TreeGrafter"/>
</dbReference>
<dbReference type="GO" id="GO:0003700">
    <property type="term" value="F:DNA-binding transcription factor activity"/>
    <property type="evidence" value="ECO:0007669"/>
    <property type="project" value="TreeGrafter"/>
</dbReference>
<dbReference type="PROSITE" id="PS51197">
    <property type="entry name" value="HTH_RRF2_2"/>
    <property type="match status" value="1"/>
</dbReference>
<dbReference type="EMBL" id="AZFV01000055">
    <property type="protein sequence ID" value="KRM14064.1"/>
    <property type="molecule type" value="Genomic_DNA"/>
</dbReference>
<dbReference type="PATRIC" id="fig|1423774.3.peg.2333"/>
<dbReference type="SUPFAM" id="SSF46785">
    <property type="entry name" value="Winged helix' DNA-binding domain"/>
    <property type="match status" value="1"/>
</dbReference>
<evidence type="ECO:0000313" key="1">
    <source>
        <dbReference type="EMBL" id="KRM14064.1"/>
    </source>
</evidence>
<accession>A0A0R1W823</accession>
<proteinExistence type="predicted"/>
<gene>
    <name evidence="1" type="ORF">FD31_GL002244</name>
</gene>
<dbReference type="Proteomes" id="UP000051302">
    <property type="component" value="Unassembled WGS sequence"/>
</dbReference>
<dbReference type="Gene3D" id="1.10.10.10">
    <property type="entry name" value="Winged helix-like DNA-binding domain superfamily/Winged helix DNA-binding domain"/>
    <property type="match status" value="1"/>
</dbReference>
<dbReference type="PANTHER" id="PTHR33221">
    <property type="entry name" value="WINGED HELIX-TURN-HELIX TRANSCRIPTIONAL REGULATOR, RRF2 FAMILY"/>
    <property type="match status" value="1"/>
</dbReference>
<organism evidence="1 2">
    <name type="scientific">Companilactobacillus nantensis DSM 16982</name>
    <dbReference type="NCBI Taxonomy" id="1423774"/>
    <lineage>
        <taxon>Bacteria</taxon>
        <taxon>Bacillati</taxon>
        <taxon>Bacillota</taxon>
        <taxon>Bacilli</taxon>
        <taxon>Lactobacillales</taxon>
        <taxon>Lactobacillaceae</taxon>
        <taxon>Companilactobacillus</taxon>
    </lineage>
</organism>